<dbReference type="OrthoDB" id="117402at2"/>
<name>N0E2T7_9MICO</name>
<evidence type="ECO:0000313" key="4">
    <source>
        <dbReference type="Proteomes" id="UP000013167"/>
    </source>
</evidence>
<evidence type="ECO:0000313" key="3">
    <source>
        <dbReference type="EMBL" id="CCH71268.1"/>
    </source>
</evidence>
<gene>
    <name evidence="3" type="ORF">BN10_860015</name>
</gene>
<sequence length="262" mass="27078">MAQKKKPQSAGSDRQAKIQAAASSGAGSGANKIVIAAVAAVVAIVAVVGFVVIKQVQSDNAVKGDGQAVPAGATMGGGYPAYQDVTAKAGAPTVEAFEDFQCPGCQQFERAIGSTLVDLAKSGDIKLQYHMLNFLDQRLGNTSSLQASNGAFCAADAGPGKFEEYHTIVYANAPEQEGTGWTAAQLKDYAQQAGLTGDALKTWESCTELGKYTNYNKAVDANAFGKEGIKGTPTFKINGTIIDNNTFATPDQVKAAVAAATK</sequence>
<keyword evidence="1" id="KW-0812">Transmembrane</keyword>
<keyword evidence="1" id="KW-0472">Membrane</keyword>
<dbReference type="STRING" id="1193181.BN10_860015"/>
<dbReference type="InterPro" id="IPR012336">
    <property type="entry name" value="Thioredoxin-like_fold"/>
</dbReference>
<dbReference type="Proteomes" id="UP000013167">
    <property type="component" value="Unassembled WGS sequence"/>
</dbReference>
<comment type="caution">
    <text evidence="3">The sequence shown here is derived from an EMBL/GenBank/DDBJ whole genome shotgun (WGS) entry which is preliminary data.</text>
</comment>
<dbReference type="Pfam" id="PF13462">
    <property type="entry name" value="Thioredoxin_4"/>
    <property type="match status" value="1"/>
</dbReference>
<dbReference type="RefSeq" id="WP_010851097.1">
    <property type="nucleotide sequence ID" value="NZ_HF570956.1"/>
</dbReference>
<dbReference type="eggNOG" id="COG1651">
    <property type="taxonomic scope" value="Bacteria"/>
</dbReference>
<protein>
    <submittedName>
        <fullName evidence="3">Putative membrane protein</fullName>
    </submittedName>
</protein>
<dbReference type="SUPFAM" id="SSF52833">
    <property type="entry name" value="Thioredoxin-like"/>
    <property type="match status" value="1"/>
</dbReference>
<feature type="transmembrane region" description="Helical" evidence="1">
    <location>
        <begin position="33"/>
        <end position="53"/>
    </location>
</feature>
<organism evidence="3 4">
    <name type="scientific">Phycicoccus elongatus Lp2</name>
    <dbReference type="NCBI Taxonomy" id="1193181"/>
    <lineage>
        <taxon>Bacteria</taxon>
        <taxon>Bacillati</taxon>
        <taxon>Actinomycetota</taxon>
        <taxon>Actinomycetes</taxon>
        <taxon>Micrococcales</taxon>
        <taxon>Intrasporangiaceae</taxon>
        <taxon>Phycicoccus</taxon>
    </lineage>
</organism>
<accession>N0E2T7</accession>
<evidence type="ECO:0000256" key="1">
    <source>
        <dbReference type="SAM" id="Phobius"/>
    </source>
</evidence>
<dbReference type="InterPro" id="IPR036249">
    <property type="entry name" value="Thioredoxin-like_sf"/>
</dbReference>
<dbReference type="HOGENOM" id="CLU_000288_47_3_11"/>
<dbReference type="EMBL" id="CAIZ01000159">
    <property type="protein sequence ID" value="CCH71268.1"/>
    <property type="molecule type" value="Genomic_DNA"/>
</dbReference>
<reference evidence="3 4" key="1">
    <citation type="journal article" date="2013" name="ISME J.">
        <title>A metabolic model for members of the genus Tetrasphaera involved in enhanced biological phosphorus removal.</title>
        <authorList>
            <person name="Kristiansen R."/>
            <person name="Nguyen H.T.T."/>
            <person name="Saunders A.M."/>
            <person name="Nielsen J.L."/>
            <person name="Wimmer R."/>
            <person name="Le V.Q."/>
            <person name="McIlroy S.J."/>
            <person name="Petrovski S."/>
            <person name="Seviour R.J."/>
            <person name="Calteau A."/>
            <person name="Nielsen K.L."/>
            <person name="Nielsen P.H."/>
        </authorList>
    </citation>
    <scope>NUCLEOTIDE SEQUENCE [LARGE SCALE GENOMIC DNA]</scope>
    <source>
        <strain evidence="3 4">Lp2</strain>
    </source>
</reference>
<keyword evidence="4" id="KW-1185">Reference proteome</keyword>
<dbReference type="AlphaFoldDB" id="N0E2T7"/>
<dbReference type="Gene3D" id="3.40.30.10">
    <property type="entry name" value="Glutaredoxin"/>
    <property type="match status" value="1"/>
</dbReference>
<keyword evidence="1" id="KW-1133">Transmembrane helix</keyword>
<evidence type="ECO:0000259" key="2">
    <source>
        <dbReference type="Pfam" id="PF13462"/>
    </source>
</evidence>
<proteinExistence type="predicted"/>
<feature type="domain" description="Thioredoxin-like fold" evidence="2">
    <location>
        <begin position="92"/>
        <end position="253"/>
    </location>
</feature>